<dbReference type="InterPro" id="IPR011659">
    <property type="entry name" value="WD40"/>
</dbReference>
<dbReference type="SUPFAM" id="SSF49265">
    <property type="entry name" value="Fibronectin type III"/>
    <property type="match status" value="1"/>
</dbReference>
<evidence type="ECO:0000256" key="1">
    <source>
        <dbReference type="ARBA" id="ARBA00023295"/>
    </source>
</evidence>
<organism evidence="5 6">
    <name type="scientific">Kribbella alba</name>
    <dbReference type="NCBI Taxonomy" id="190197"/>
    <lineage>
        <taxon>Bacteria</taxon>
        <taxon>Bacillati</taxon>
        <taxon>Actinomycetota</taxon>
        <taxon>Actinomycetes</taxon>
        <taxon>Propionibacteriales</taxon>
        <taxon>Kribbellaceae</taxon>
        <taxon>Kribbella</taxon>
    </lineage>
</organism>
<dbReference type="InterPro" id="IPR036116">
    <property type="entry name" value="FN3_sf"/>
</dbReference>
<evidence type="ECO:0000256" key="2">
    <source>
        <dbReference type="ARBA" id="ARBA00023326"/>
    </source>
</evidence>
<evidence type="ECO:0000313" key="6">
    <source>
        <dbReference type="Proteomes" id="UP001501319"/>
    </source>
</evidence>
<accession>A0ABN2FS44</accession>
<feature type="chain" id="PRO_5046295991" description="Fibronectin type-III domain-containing protein" evidence="3">
    <location>
        <begin position="27"/>
        <end position="693"/>
    </location>
</feature>
<keyword evidence="2" id="KW-0119">Carbohydrate metabolism</keyword>
<comment type="caution">
    <text evidence="5">The sequence shown here is derived from an EMBL/GenBank/DDBJ whole genome shotgun (WGS) entry which is preliminary data.</text>
</comment>
<dbReference type="Gene3D" id="2.60.40.10">
    <property type="entry name" value="Immunoglobulins"/>
    <property type="match status" value="1"/>
</dbReference>
<keyword evidence="1" id="KW-0378">Hydrolase</keyword>
<name>A0ABN2FS44_9ACTN</name>
<dbReference type="Gene3D" id="2.120.10.30">
    <property type="entry name" value="TolB, C-terminal domain"/>
    <property type="match status" value="2"/>
</dbReference>
<dbReference type="InterPro" id="IPR011042">
    <property type="entry name" value="6-blade_b-propeller_TolB-like"/>
</dbReference>
<dbReference type="PROSITE" id="PS50853">
    <property type="entry name" value="FN3"/>
    <property type="match status" value="1"/>
</dbReference>
<dbReference type="SUPFAM" id="SSF82171">
    <property type="entry name" value="DPP6 N-terminal domain-like"/>
    <property type="match status" value="1"/>
</dbReference>
<dbReference type="Proteomes" id="UP001501319">
    <property type="component" value="Unassembled WGS sequence"/>
</dbReference>
<gene>
    <name evidence="5" type="ORF">GCM10009744_58960</name>
</gene>
<dbReference type="InterPro" id="IPR013783">
    <property type="entry name" value="Ig-like_fold"/>
</dbReference>
<dbReference type="CDD" id="cd00063">
    <property type="entry name" value="FN3"/>
    <property type="match status" value="1"/>
</dbReference>
<proteinExistence type="predicted"/>
<dbReference type="EMBL" id="BAAANE010000011">
    <property type="protein sequence ID" value="GAA1657992.1"/>
    <property type="molecule type" value="Genomic_DNA"/>
</dbReference>
<keyword evidence="2" id="KW-0624">Polysaccharide degradation</keyword>
<reference evidence="5 6" key="1">
    <citation type="journal article" date="2019" name="Int. J. Syst. Evol. Microbiol.">
        <title>The Global Catalogue of Microorganisms (GCM) 10K type strain sequencing project: providing services to taxonomists for standard genome sequencing and annotation.</title>
        <authorList>
            <consortium name="The Broad Institute Genomics Platform"/>
            <consortium name="The Broad Institute Genome Sequencing Center for Infectious Disease"/>
            <person name="Wu L."/>
            <person name="Ma J."/>
        </authorList>
    </citation>
    <scope>NUCLEOTIDE SEQUENCE [LARGE SCALE GENOMIC DNA]</scope>
    <source>
        <strain evidence="5 6">JCM 14306</strain>
    </source>
</reference>
<dbReference type="Pfam" id="PF07676">
    <property type="entry name" value="PD40"/>
    <property type="match status" value="1"/>
</dbReference>
<dbReference type="RefSeq" id="WP_344115818.1">
    <property type="nucleotide sequence ID" value="NZ_BAAANE010000011.1"/>
</dbReference>
<keyword evidence="6" id="KW-1185">Reference proteome</keyword>
<dbReference type="InterPro" id="IPR003961">
    <property type="entry name" value="FN3_dom"/>
</dbReference>
<keyword evidence="1" id="KW-0326">Glycosidase</keyword>
<protein>
    <recommendedName>
        <fullName evidence="4">Fibronectin type-III domain-containing protein</fullName>
    </recommendedName>
</protein>
<sequence length="693" mass="71990">MRTFLRSVALSAAVAVGLATTLPATAGGAAAAAVPSVPSEVKVVGTFTGVDVTWSPPADATTSNDVTGYVIHRVLDGVETTFPWTYPATSSGFAWQDPDRIPGATYAVAAVNADGEGAASTPVAPAPTREVIGLAHTIRPANSPTKTFLGQVGEPNGSQVVPLAADGPTSSVGSEFAPSPDGREIAFSVGQAALWRIRIDIPRAEPVKLLDGSTGIVRMAWSPDGTRIAVERLQPDSRSCIEIIPAAGGTPVQVGCNIAYPTWLPDNQTLVVKEQFQGKLERIQAKANGAVLSSFAGTDAAVRPTVSPDGRWIAYVDSNAPAVIPIAGGTPRLGETSTQLVASLTWSADGTKLLLNRYVRFGGNTLNVLPVGADGQPGAGTLVFSRPWDETMGTAAWLGPQVWIKPTATIVGPTLSIPFDTTGMASPVITCQLDGGPATPCTSPYQKAGVSAGTHVVQVRAVEPGGRATVATRHLTVDATAPSVQITSPAFDVTKAATATIGYKATDSSGVGTYDVRYRTATYLANFGSYVTAATATKATSITLNVAAGNEYCVSVRARDVFGTVSGWTAERCFSRPLDDRAMTAVGKWSRAANGVYYLGTVTSSNVTGVSLTRTVQAKRLFLIATKCGNCGTLQVYYGGKSVGTVNLNKATTEYQAIIPLPTPATFLSGTVQLTVRSPYLSHQIDGLAVRRT</sequence>
<evidence type="ECO:0000256" key="3">
    <source>
        <dbReference type="SAM" id="SignalP"/>
    </source>
</evidence>
<evidence type="ECO:0000259" key="4">
    <source>
        <dbReference type="PROSITE" id="PS50853"/>
    </source>
</evidence>
<feature type="signal peptide" evidence="3">
    <location>
        <begin position="1"/>
        <end position="26"/>
    </location>
</feature>
<feature type="domain" description="Fibronectin type-III" evidence="4">
    <location>
        <begin position="34"/>
        <end position="131"/>
    </location>
</feature>
<keyword evidence="3" id="KW-0732">Signal</keyword>
<evidence type="ECO:0000313" key="5">
    <source>
        <dbReference type="EMBL" id="GAA1657992.1"/>
    </source>
</evidence>